<feature type="region of interest" description="Disordered" evidence="13">
    <location>
        <begin position="358"/>
        <end position="416"/>
    </location>
</feature>
<accession>A0AAD7SWB6</accession>
<evidence type="ECO:0000256" key="7">
    <source>
        <dbReference type="ARBA" id="ARBA00022701"/>
    </source>
</evidence>
<keyword evidence="15" id="KW-1185">Reference proteome</keyword>
<dbReference type="GO" id="GO:0005876">
    <property type="term" value="C:spindle microtubule"/>
    <property type="evidence" value="ECO:0007669"/>
    <property type="project" value="TreeGrafter"/>
</dbReference>
<evidence type="ECO:0000256" key="1">
    <source>
        <dbReference type="ARBA" id="ARBA00004186"/>
    </source>
</evidence>
<keyword evidence="4" id="KW-0158">Chromosome</keyword>
<feature type="compositionally biased region" description="Polar residues" evidence="13">
    <location>
        <begin position="322"/>
        <end position="334"/>
    </location>
</feature>
<evidence type="ECO:0008006" key="16">
    <source>
        <dbReference type="Google" id="ProtNLM"/>
    </source>
</evidence>
<dbReference type="GO" id="GO:0000278">
    <property type="term" value="P:mitotic cell cycle"/>
    <property type="evidence" value="ECO:0007669"/>
    <property type="project" value="TreeGrafter"/>
</dbReference>
<evidence type="ECO:0000313" key="14">
    <source>
        <dbReference type="EMBL" id="KAJ8409915.1"/>
    </source>
</evidence>
<evidence type="ECO:0000256" key="9">
    <source>
        <dbReference type="ARBA" id="ARBA00022838"/>
    </source>
</evidence>
<reference evidence="14" key="1">
    <citation type="journal article" date="2023" name="Science">
        <title>Genome structures resolve the early diversification of teleost fishes.</title>
        <authorList>
            <person name="Parey E."/>
            <person name="Louis A."/>
            <person name="Montfort J."/>
            <person name="Bouchez O."/>
            <person name="Roques C."/>
            <person name="Iampietro C."/>
            <person name="Lluch J."/>
            <person name="Castinel A."/>
            <person name="Donnadieu C."/>
            <person name="Desvignes T."/>
            <person name="Floi Bucao C."/>
            <person name="Jouanno E."/>
            <person name="Wen M."/>
            <person name="Mejri S."/>
            <person name="Dirks R."/>
            <person name="Jansen H."/>
            <person name="Henkel C."/>
            <person name="Chen W.J."/>
            <person name="Zahm M."/>
            <person name="Cabau C."/>
            <person name="Klopp C."/>
            <person name="Thompson A.W."/>
            <person name="Robinson-Rechavi M."/>
            <person name="Braasch I."/>
            <person name="Lecointre G."/>
            <person name="Bobe J."/>
            <person name="Postlethwait J.H."/>
            <person name="Berthelot C."/>
            <person name="Roest Crollius H."/>
            <person name="Guiguen Y."/>
        </authorList>
    </citation>
    <scope>NUCLEOTIDE SEQUENCE</scope>
    <source>
        <strain evidence="14">NC1722</strain>
    </source>
</reference>
<keyword evidence="11" id="KW-0131">Cell cycle</keyword>
<feature type="compositionally biased region" description="Polar residues" evidence="13">
    <location>
        <begin position="278"/>
        <end position="294"/>
    </location>
</feature>
<dbReference type="GO" id="GO:0051301">
    <property type="term" value="P:cell division"/>
    <property type="evidence" value="ECO:0007669"/>
    <property type="project" value="UniProtKB-KW"/>
</dbReference>
<evidence type="ECO:0000256" key="8">
    <source>
        <dbReference type="ARBA" id="ARBA00022776"/>
    </source>
</evidence>
<evidence type="ECO:0000256" key="13">
    <source>
        <dbReference type="SAM" id="MobiDB-lite"/>
    </source>
</evidence>
<evidence type="ECO:0000256" key="3">
    <source>
        <dbReference type="ARBA" id="ARBA00007716"/>
    </source>
</evidence>
<comment type="caution">
    <text evidence="14">The sequence shown here is derived from an EMBL/GenBank/DDBJ whole genome shotgun (WGS) entry which is preliminary data.</text>
</comment>
<protein>
    <recommendedName>
        <fullName evidence="16">Spindle and kinetochore-associated protein 3</fullName>
    </recommendedName>
</protein>
<evidence type="ECO:0000256" key="6">
    <source>
        <dbReference type="ARBA" id="ARBA00022618"/>
    </source>
</evidence>
<keyword evidence="10" id="KW-0206">Cytoskeleton</keyword>
<gene>
    <name evidence="14" type="ORF">AAFF_G00209560</name>
</gene>
<keyword evidence="5" id="KW-0963">Cytoplasm</keyword>
<dbReference type="GO" id="GO:0000940">
    <property type="term" value="C:outer kinetochore"/>
    <property type="evidence" value="ECO:0007669"/>
    <property type="project" value="InterPro"/>
</dbReference>
<sequence>MDTSSVRFFGKVRKLAVFLETETANLQQAHQNTDDDSTEGAVRVLHELYTEVRGMRGQVQDQLARNEVEGKEMRKLIQMFMVLKQRTTEDIQRLTKHYEKYGYRQPTSTQKHSEVNRQEVEEVDTGAHKEEEEEQVKYAEAEEHPCVTPAKIPPPANGDPMRTPRLSDFGLSQHHFVNAWSNLEKPLAEAPEAPRLMPSSMAAASQPVLPKTPKCTLRMDEEALTPRLEDFGITEHTMCLNNDFTMDLLRKKPTKSCSMAARGDNLDTAPKADHSKFTLASTSATNSPDTSESMDSPEPPVLMTPGFKLKKTAVLLTPPNKGLNSQPHLQTTDPPSTPEIPVFETPYVHKLLSTVKKNQRDGSAAAALEQKPRPSENPFSNRGPDVSGVWSRDLPDLPYRPPQKEERTPEMPNLESFLSNKFPHRTAGAHGKPLPEERGVGEQFGLKGHPLPFLGGHDLIMQEWRLVTPPTRSDYITDPSTPEMPDVSSVTQDIFKLLPQCETKPSTAIQLNQKPADQPNPKAAALKTRAKWAQGLAPVSEREFLSLPGHLRQIPLTCLNKAIQNINSILEVRHSGGDADPHVFLMDDLKRITGTGIKASVYLLCLKELKRLEMQGEGHSAVCRVLTLN</sequence>
<evidence type="ECO:0000256" key="12">
    <source>
        <dbReference type="ARBA" id="ARBA00023328"/>
    </source>
</evidence>
<feature type="region of interest" description="Disordered" evidence="13">
    <location>
        <begin position="261"/>
        <end position="304"/>
    </location>
</feature>
<organism evidence="14 15">
    <name type="scientific">Aldrovandia affinis</name>
    <dbReference type="NCBI Taxonomy" id="143900"/>
    <lineage>
        <taxon>Eukaryota</taxon>
        <taxon>Metazoa</taxon>
        <taxon>Chordata</taxon>
        <taxon>Craniata</taxon>
        <taxon>Vertebrata</taxon>
        <taxon>Euteleostomi</taxon>
        <taxon>Actinopterygii</taxon>
        <taxon>Neopterygii</taxon>
        <taxon>Teleostei</taxon>
        <taxon>Notacanthiformes</taxon>
        <taxon>Halosauridae</taxon>
        <taxon>Aldrovandia</taxon>
    </lineage>
</organism>
<keyword evidence="8" id="KW-0498">Mitosis</keyword>
<dbReference type="AlphaFoldDB" id="A0AAD7SWB6"/>
<dbReference type="PANTHER" id="PTHR48118:SF1">
    <property type="entry name" value="SPINDLE AND KINETOCHORE-ASSOCIATED PROTEIN 3"/>
    <property type="match status" value="1"/>
</dbReference>
<comment type="subcellular location">
    <subcellularLocation>
        <location evidence="2">Chromosome</location>
        <location evidence="2">Centromere</location>
        <location evidence="2">Kinetochore</location>
    </subcellularLocation>
    <subcellularLocation>
        <location evidence="1">Cytoplasm</location>
        <location evidence="1">Cytoskeleton</location>
        <location evidence="1">Spindle</location>
    </subcellularLocation>
</comment>
<evidence type="ECO:0000256" key="2">
    <source>
        <dbReference type="ARBA" id="ARBA00004629"/>
    </source>
</evidence>
<comment type="similarity">
    <text evidence="3">Belongs to the SKA3 family.</text>
</comment>
<dbReference type="EMBL" id="JAINUG010000028">
    <property type="protein sequence ID" value="KAJ8409915.1"/>
    <property type="molecule type" value="Genomic_DNA"/>
</dbReference>
<feature type="compositionally biased region" description="Basic and acidic residues" evidence="13">
    <location>
        <begin position="111"/>
        <end position="145"/>
    </location>
</feature>
<evidence type="ECO:0000256" key="11">
    <source>
        <dbReference type="ARBA" id="ARBA00023306"/>
    </source>
</evidence>
<keyword evidence="7" id="KW-0493">Microtubule</keyword>
<dbReference type="Proteomes" id="UP001221898">
    <property type="component" value="Unassembled WGS sequence"/>
</dbReference>
<evidence type="ECO:0000313" key="15">
    <source>
        <dbReference type="Proteomes" id="UP001221898"/>
    </source>
</evidence>
<keyword evidence="6" id="KW-0132">Cell division</keyword>
<evidence type="ECO:0000256" key="10">
    <source>
        <dbReference type="ARBA" id="ARBA00023212"/>
    </source>
</evidence>
<name>A0AAD7SWB6_9TELE</name>
<proteinExistence type="inferred from homology"/>
<keyword evidence="9" id="KW-0995">Kinetochore</keyword>
<feature type="region of interest" description="Disordered" evidence="13">
    <location>
        <begin position="105"/>
        <end position="159"/>
    </location>
</feature>
<evidence type="ECO:0000256" key="4">
    <source>
        <dbReference type="ARBA" id="ARBA00022454"/>
    </source>
</evidence>
<dbReference type="Gene3D" id="6.10.250.1400">
    <property type="match status" value="1"/>
</dbReference>
<feature type="region of interest" description="Disordered" evidence="13">
    <location>
        <begin position="317"/>
        <end position="339"/>
    </location>
</feature>
<dbReference type="InterPro" id="IPR033341">
    <property type="entry name" value="SKA3"/>
</dbReference>
<keyword evidence="12" id="KW-0137">Centromere</keyword>
<dbReference type="PANTHER" id="PTHR48118">
    <property type="entry name" value="SPINDLE AND KINETOCHORE-ASSOCIATED PROTEIN 3"/>
    <property type="match status" value="1"/>
</dbReference>
<dbReference type="GO" id="GO:0007059">
    <property type="term" value="P:chromosome segregation"/>
    <property type="evidence" value="ECO:0007669"/>
    <property type="project" value="InterPro"/>
</dbReference>
<evidence type="ECO:0000256" key="5">
    <source>
        <dbReference type="ARBA" id="ARBA00022490"/>
    </source>
</evidence>